<proteinExistence type="predicted"/>
<dbReference type="Proteomes" id="UP000033673">
    <property type="component" value="Unassembled WGS sequence"/>
</dbReference>
<comment type="caution">
    <text evidence="1">The sequence shown here is derived from an EMBL/GenBank/DDBJ whole genome shotgun (WGS) entry which is preliminary data.</text>
</comment>
<dbReference type="EMBL" id="JXXV01000006">
    <property type="protein sequence ID" value="KJY84837.1"/>
    <property type="molecule type" value="Genomic_DNA"/>
</dbReference>
<dbReference type="PATRIC" id="fig|579748.3.peg.468"/>
<organism evidence="1 2">
    <name type="scientific">Vibrio galatheae</name>
    <dbReference type="NCBI Taxonomy" id="579748"/>
    <lineage>
        <taxon>Bacteria</taxon>
        <taxon>Pseudomonadati</taxon>
        <taxon>Pseudomonadota</taxon>
        <taxon>Gammaproteobacteria</taxon>
        <taxon>Vibrionales</taxon>
        <taxon>Vibrionaceae</taxon>
        <taxon>Vibrio</taxon>
    </lineage>
</organism>
<sequence length="77" mass="8309">MTLDQLRSAYQSAIGSYNTAAEETARLGNQYQNQADKLRLRGRYAATPMQFHAGIQSSQPMTSGQLYGGLLAPSKGA</sequence>
<reference evidence="1 2" key="1">
    <citation type="journal article" date="2015" name="BMC Genomics">
        <title>Genome mining reveals unlocked bioactive potential of marine Gram-negative bacteria.</title>
        <authorList>
            <person name="Machado H."/>
            <person name="Sonnenschein E.C."/>
            <person name="Melchiorsen J."/>
            <person name="Gram L."/>
        </authorList>
    </citation>
    <scope>NUCLEOTIDE SEQUENCE [LARGE SCALE GENOMIC DNA]</scope>
    <source>
        <strain evidence="1 2">S2757</strain>
    </source>
</reference>
<dbReference type="STRING" id="579748.TW81_02255"/>
<gene>
    <name evidence="1" type="ORF">TW81_02255</name>
</gene>
<keyword evidence="2" id="KW-1185">Reference proteome</keyword>
<evidence type="ECO:0000313" key="1">
    <source>
        <dbReference type="EMBL" id="KJY84837.1"/>
    </source>
</evidence>
<evidence type="ECO:0000313" key="2">
    <source>
        <dbReference type="Proteomes" id="UP000033673"/>
    </source>
</evidence>
<name>A0A0F4NNZ6_9VIBR</name>
<accession>A0A0F4NNZ6</accession>
<dbReference type="AlphaFoldDB" id="A0A0F4NNZ6"/>
<protein>
    <submittedName>
        <fullName evidence="1">Uncharacterized protein</fullName>
    </submittedName>
</protein>